<dbReference type="CDD" id="cd03378">
    <property type="entry name" value="beta_CA_cladeC"/>
    <property type="match status" value="1"/>
</dbReference>
<keyword evidence="3 6" id="KW-0862">Zinc</keyword>
<dbReference type="SUPFAM" id="SSF53056">
    <property type="entry name" value="beta-carbonic anhydrase, cab"/>
    <property type="match status" value="1"/>
</dbReference>
<protein>
    <recommendedName>
        <fullName evidence="2">carbonic anhydrase</fullName>
        <ecNumber evidence="2">4.2.1.1</ecNumber>
    </recommendedName>
</protein>
<evidence type="ECO:0000256" key="1">
    <source>
        <dbReference type="ARBA" id="ARBA00006217"/>
    </source>
</evidence>
<dbReference type="RefSeq" id="WP_073124980.1">
    <property type="nucleotide sequence ID" value="NZ_FRAA01000009.1"/>
</dbReference>
<dbReference type="Pfam" id="PF00484">
    <property type="entry name" value="Pro_CA"/>
    <property type="match status" value="1"/>
</dbReference>
<evidence type="ECO:0000256" key="3">
    <source>
        <dbReference type="ARBA" id="ARBA00022833"/>
    </source>
</evidence>
<comment type="catalytic activity">
    <reaction evidence="5">
        <text>hydrogencarbonate + H(+) = CO2 + H2O</text>
        <dbReference type="Rhea" id="RHEA:10748"/>
        <dbReference type="ChEBI" id="CHEBI:15377"/>
        <dbReference type="ChEBI" id="CHEBI:15378"/>
        <dbReference type="ChEBI" id="CHEBI:16526"/>
        <dbReference type="ChEBI" id="CHEBI:17544"/>
        <dbReference type="EC" id="4.2.1.1"/>
    </reaction>
</comment>
<evidence type="ECO:0000256" key="2">
    <source>
        <dbReference type="ARBA" id="ARBA00012925"/>
    </source>
</evidence>
<dbReference type="Proteomes" id="UP000184474">
    <property type="component" value="Unassembled WGS sequence"/>
</dbReference>
<name>A0A1M6VNY8_REIAG</name>
<dbReference type="InterPro" id="IPR036874">
    <property type="entry name" value="Carbonic_anhydrase_sf"/>
</dbReference>
<evidence type="ECO:0000256" key="6">
    <source>
        <dbReference type="PIRSR" id="PIRSR601765-1"/>
    </source>
</evidence>
<evidence type="ECO:0000313" key="8">
    <source>
        <dbReference type="Proteomes" id="UP000184474"/>
    </source>
</evidence>
<comment type="similarity">
    <text evidence="1">Belongs to the beta-class carbonic anhydrase family.</text>
</comment>
<dbReference type="InterPro" id="IPR001765">
    <property type="entry name" value="Carbonic_anhydrase"/>
</dbReference>
<organism evidence="7 8">
    <name type="scientific">Reichenbachiella agariperforans</name>
    <dbReference type="NCBI Taxonomy" id="156994"/>
    <lineage>
        <taxon>Bacteria</taxon>
        <taxon>Pseudomonadati</taxon>
        <taxon>Bacteroidota</taxon>
        <taxon>Cytophagia</taxon>
        <taxon>Cytophagales</taxon>
        <taxon>Reichenbachiellaceae</taxon>
        <taxon>Reichenbachiella</taxon>
    </lineage>
</organism>
<dbReference type="InterPro" id="IPR015892">
    <property type="entry name" value="Carbonic_anhydrase_CS"/>
</dbReference>
<proteinExistence type="inferred from homology"/>
<dbReference type="PANTHER" id="PTHR11002">
    <property type="entry name" value="CARBONIC ANHYDRASE"/>
    <property type="match status" value="1"/>
</dbReference>
<evidence type="ECO:0000256" key="4">
    <source>
        <dbReference type="ARBA" id="ARBA00023239"/>
    </source>
</evidence>
<dbReference type="SMART" id="SM00947">
    <property type="entry name" value="Pro_CA"/>
    <property type="match status" value="1"/>
</dbReference>
<dbReference type="Gene3D" id="3.40.1050.10">
    <property type="entry name" value="Carbonic anhydrase"/>
    <property type="match status" value="1"/>
</dbReference>
<evidence type="ECO:0000256" key="5">
    <source>
        <dbReference type="ARBA" id="ARBA00048348"/>
    </source>
</evidence>
<accession>A0A1M6VNY8</accession>
<feature type="binding site" evidence="6">
    <location>
        <position position="48"/>
    </location>
    <ligand>
        <name>Zn(2+)</name>
        <dbReference type="ChEBI" id="CHEBI:29105"/>
    </ligand>
</feature>
<keyword evidence="6" id="KW-0479">Metal-binding</keyword>
<keyword evidence="8" id="KW-1185">Reference proteome</keyword>
<dbReference type="PROSITE" id="PS00704">
    <property type="entry name" value="PROK_CO2_ANHYDRASE_1"/>
    <property type="match status" value="1"/>
</dbReference>
<feature type="binding site" evidence="6">
    <location>
        <position position="104"/>
    </location>
    <ligand>
        <name>Zn(2+)</name>
        <dbReference type="ChEBI" id="CHEBI:29105"/>
    </ligand>
</feature>
<feature type="binding site" evidence="6">
    <location>
        <position position="50"/>
    </location>
    <ligand>
        <name>Zn(2+)</name>
        <dbReference type="ChEBI" id="CHEBI:29105"/>
    </ligand>
</feature>
<dbReference type="EMBL" id="FRAA01000009">
    <property type="protein sequence ID" value="SHK83045.1"/>
    <property type="molecule type" value="Genomic_DNA"/>
</dbReference>
<evidence type="ECO:0000313" key="7">
    <source>
        <dbReference type="EMBL" id="SHK83045.1"/>
    </source>
</evidence>
<gene>
    <name evidence="7" type="ORF">SAMN04488028_109124</name>
</gene>
<dbReference type="AlphaFoldDB" id="A0A1M6VNY8"/>
<dbReference type="GO" id="GO:0015976">
    <property type="term" value="P:carbon utilization"/>
    <property type="evidence" value="ECO:0007669"/>
    <property type="project" value="InterPro"/>
</dbReference>
<keyword evidence="4" id="KW-0456">Lyase</keyword>
<sequence>MNSQEALSRLKDGNARFVSGKPTAATQNQDARQHLTEGQSPYAIILSCADSRVAPELAFDTGLGELFILRVAGNVANTSTIASIEYAVANLGTKLIVSMGHESCGAVGAAVAGGDNGPNLNKLVSYIQPSVDKLGKDAPVTDIIKENANHSIATLLEKSDIIKNAVKNDGLELVSGYYSLSTGEVEFGF</sequence>
<dbReference type="GO" id="GO:0004089">
    <property type="term" value="F:carbonate dehydratase activity"/>
    <property type="evidence" value="ECO:0007669"/>
    <property type="project" value="UniProtKB-EC"/>
</dbReference>
<dbReference type="PANTHER" id="PTHR11002:SF79">
    <property type="entry name" value="CARBONIC ANHYDRASE 2"/>
    <property type="match status" value="1"/>
</dbReference>
<feature type="binding site" evidence="6">
    <location>
        <position position="101"/>
    </location>
    <ligand>
        <name>Zn(2+)</name>
        <dbReference type="ChEBI" id="CHEBI:29105"/>
    </ligand>
</feature>
<dbReference type="EC" id="4.2.1.1" evidence="2"/>
<reference evidence="8" key="1">
    <citation type="submission" date="2016-11" db="EMBL/GenBank/DDBJ databases">
        <authorList>
            <person name="Varghese N."/>
            <person name="Submissions S."/>
        </authorList>
    </citation>
    <scope>NUCLEOTIDE SEQUENCE [LARGE SCALE GENOMIC DNA]</scope>
    <source>
        <strain evidence="8">DSM 26134</strain>
    </source>
</reference>
<dbReference type="GO" id="GO:0008270">
    <property type="term" value="F:zinc ion binding"/>
    <property type="evidence" value="ECO:0007669"/>
    <property type="project" value="InterPro"/>
</dbReference>
<dbReference type="STRING" id="156994.SAMN04488028_109124"/>
<comment type="cofactor">
    <cofactor evidence="6">
        <name>Zn(2+)</name>
        <dbReference type="ChEBI" id="CHEBI:29105"/>
    </cofactor>
    <text evidence="6">Binds 1 zinc ion per subunit.</text>
</comment>